<dbReference type="Proteomes" id="UP001497600">
    <property type="component" value="Chromosome G"/>
</dbReference>
<name>A0ABP0EH89_9ASCO</name>
<accession>A0ABP0EH89</accession>
<dbReference type="PANTHER" id="PTHR11200">
    <property type="entry name" value="INOSITOL 5-PHOSPHATASE"/>
    <property type="match status" value="1"/>
</dbReference>
<dbReference type="Gene3D" id="3.60.10.10">
    <property type="entry name" value="Endonuclease/exonuclease/phosphatase"/>
    <property type="match status" value="1"/>
</dbReference>
<evidence type="ECO:0000313" key="2">
    <source>
        <dbReference type="EMBL" id="CAK7917020.1"/>
    </source>
</evidence>
<dbReference type="EMBL" id="OZ004259">
    <property type="protein sequence ID" value="CAK7917020.1"/>
    <property type="molecule type" value="Genomic_DNA"/>
</dbReference>
<organism evidence="2 3">
    <name type="scientific">[Candida] anglica</name>
    <dbReference type="NCBI Taxonomy" id="148631"/>
    <lineage>
        <taxon>Eukaryota</taxon>
        <taxon>Fungi</taxon>
        <taxon>Dikarya</taxon>
        <taxon>Ascomycota</taxon>
        <taxon>Saccharomycotina</taxon>
        <taxon>Pichiomycetes</taxon>
        <taxon>Debaryomycetaceae</taxon>
        <taxon>Kurtzmaniella</taxon>
    </lineage>
</organism>
<protein>
    <recommendedName>
        <fullName evidence="1">Inositol polyphosphate-related phosphatase domain-containing protein</fullName>
    </recommendedName>
</protein>
<dbReference type="InterPro" id="IPR036691">
    <property type="entry name" value="Endo/exonu/phosph_ase_sf"/>
</dbReference>
<dbReference type="PANTHER" id="PTHR11200:SF275">
    <property type="entry name" value="LD06095P"/>
    <property type="match status" value="1"/>
</dbReference>
<dbReference type="SUPFAM" id="SSF56219">
    <property type="entry name" value="DNase I-like"/>
    <property type="match status" value="1"/>
</dbReference>
<sequence length="456" mass="51501">MSQPIDLYLLTYNCNKRSLDAENFVSRLLETFPDEPAQLYVVGVQELCSILDGCFEESASRHLIALNEVLIEALQEKYGRETVSGFQTVGMEHVGAIGMVAITPFPSKFHHVKSARAGCGYLQSSMKGAVAIRMSYSPLGRYSGQSNTSRKETTELTFASAHLSAYEGEVYYRRRNSQVHDLMRGLDFGDGYGLLKPSSHCFFMGDLNYRTTKKFDVNDNCSKDLFKLQDQQIQSTPTIESLVLQYDELTMARANGEVFTGFGEGCIDFAPTYKYQIGTAIYNPKRSPSWCDRILFQSTYKHPEGGTIQQKAKLRKNGDVAERLPKIHRYNSIKTINSDHQPVYLNLTVPFEAPESIISSTGYLQILPSSTPNSHYRHDEAEEEDLLLRTNTTSEVISGPTQIYMSPTKWDTFVQTYVRWFTDRAIGYGLWFGTVPKGRISVLVLVLLIWGIYSIN</sequence>
<dbReference type="InterPro" id="IPR046985">
    <property type="entry name" value="IP5"/>
</dbReference>
<keyword evidence="3" id="KW-1185">Reference proteome</keyword>
<proteinExistence type="predicted"/>
<evidence type="ECO:0000313" key="3">
    <source>
        <dbReference type="Proteomes" id="UP001497600"/>
    </source>
</evidence>
<gene>
    <name evidence="2" type="ORF">CAAN4_G06568</name>
</gene>
<dbReference type="InterPro" id="IPR000300">
    <property type="entry name" value="IPPc"/>
</dbReference>
<dbReference type="Pfam" id="PF22669">
    <property type="entry name" value="Exo_endo_phos2"/>
    <property type="match status" value="1"/>
</dbReference>
<evidence type="ECO:0000259" key="1">
    <source>
        <dbReference type="SMART" id="SM00128"/>
    </source>
</evidence>
<feature type="domain" description="Inositol polyphosphate-related phosphatase" evidence="1">
    <location>
        <begin position="3"/>
        <end position="355"/>
    </location>
</feature>
<dbReference type="SMART" id="SM00128">
    <property type="entry name" value="IPPc"/>
    <property type="match status" value="1"/>
</dbReference>
<reference evidence="2 3" key="1">
    <citation type="submission" date="2024-01" db="EMBL/GenBank/DDBJ databases">
        <authorList>
            <consortium name="Genoscope - CEA"/>
            <person name="William W."/>
        </authorList>
    </citation>
    <scope>NUCLEOTIDE SEQUENCE [LARGE SCALE GENOMIC DNA]</scope>
    <source>
        <strain evidence="2 3">29B2s-10</strain>
    </source>
</reference>